<gene>
    <name evidence="2" type="ORF">LK996_09315</name>
</gene>
<name>A0ABS8JI69_9GAMM</name>
<evidence type="ECO:0000256" key="1">
    <source>
        <dbReference type="SAM" id="MobiDB-lite"/>
    </source>
</evidence>
<dbReference type="Proteomes" id="UP001165293">
    <property type="component" value="Unassembled WGS sequence"/>
</dbReference>
<dbReference type="EMBL" id="JAJGAK010000002">
    <property type="protein sequence ID" value="MCC8363272.1"/>
    <property type="molecule type" value="Genomic_DNA"/>
</dbReference>
<accession>A0ABS8JI69</accession>
<proteinExistence type="predicted"/>
<organism evidence="2 3">
    <name type="scientific">Noviluteimonas lactosilytica</name>
    <dbReference type="NCBI Taxonomy" id="2888523"/>
    <lineage>
        <taxon>Bacteria</taxon>
        <taxon>Pseudomonadati</taxon>
        <taxon>Pseudomonadota</taxon>
        <taxon>Gammaproteobacteria</taxon>
        <taxon>Lysobacterales</taxon>
        <taxon>Lysobacteraceae</taxon>
        <taxon>Noviluteimonas</taxon>
    </lineage>
</organism>
<keyword evidence="3" id="KW-1185">Reference proteome</keyword>
<feature type="compositionally biased region" description="Basic and acidic residues" evidence="1">
    <location>
        <begin position="145"/>
        <end position="159"/>
    </location>
</feature>
<feature type="compositionally biased region" description="Basic and acidic residues" evidence="1">
    <location>
        <begin position="122"/>
        <end position="135"/>
    </location>
</feature>
<dbReference type="RefSeq" id="WP_230526913.1">
    <property type="nucleotide sequence ID" value="NZ_JAJGAK010000002.1"/>
</dbReference>
<evidence type="ECO:0000313" key="2">
    <source>
        <dbReference type="EMBL" id="MCC8363272.1"/>
    </source>
</evidence>
<feature type="compositionally biased region" description="Polar residues" evidence="1">
    <location>
        <begin position="213"/>
        <end position="223"/>
    </location>
</feature>
<protein>
    <submittedName>
        <fullName evidence="2">Uncharacterized protein</fullName>
    </submittedName>
</protein>
<sequence>MDSPSRPSPHPAPSGAAPGAVGAVRVSNWIKIGTGLASKPEVRHIARALNVSRNSVVGALVCIWAWFDCNSTDGSCRMVTTEDVDDIAELPGFARAMQVVGWLAYDDTTMTASLPHFERHSFGTEKRRLQKAERSRRYRERQKAKHAEAASRDASRNASRDVQGAPSPSHREENNSSLEAARQITPGVAEKEMGNIRQLLRPARQASVGASPESDQSTTAEAV</sequence>
<feature type="region of interest" description="Disordered" evidence="1">
    <location>
        <begin position="122"/>
        <end position="223"/>
    </location>
</feature>
<reference evidence="2" key="1">
    <citation type="submission" date="2021-10" db="EMBL/GenBank/DDBJ databases">
        <authorList>
            <person name="Lyu M."/>
            <person name="Wang X."/>
            <person name="Meng X."/>
            <person name="Xu K."/>
        </authorList>
    </citation>
    <scope>NUCLEOTIDE SEQUENCE</scope>
    <source>
        <strain evidence="2">A6</strain>
    </source>
</reference>
<comment type="caution">
    <text evidence="2">The sequence shown here is derived from an EMBL/GenBank/DDBJ whole genome shotgun (WGS) entry which is preliminary data.</text>
</comment>
<evidence type="ECO:0000313" key="3">
    <source>
        <dbReference type="Proteomes" id="UP001165293"/>
    </source>
</evidence>